<evidence type="ECO:0000256" key="4">
    <source>
        <dbReference type="PROSITE-ProRule" id="PRU00169"/>
    </source>
</evidence>
<reference evidence="9 10" key="1">
    <citation type="submission" date="2020-09" db="EMBL/GenBank/DDBJ databases">
        <title>Genome sequences of Mycetohabitans spp.</title>
        <authorList>
            <person name="Carter M.E."/>
            <person name="Carpenter S.C.D."/>
            <person name="Bogdanove A.J."/>
        </authorList>
    </citation>
    <scope>NUCLEOTIDE SEQUENCE [LARGE SCALE GENOMIC DNA]</scope>
    <source>
        <strain evidence="9 10">B12</strain>
    </source>
</reference>
<dbReference type="SUPFAM" id="SSF52172">
    <property type="entry name" value="CheY-like"/>
    <property type="match status" value="1"/>
</dbReference>
<dbReference type="PROSITE" id="PS50110">
    <property type="entry name" value="RESPONSE_REGULATORY"/>
    <property type="match status" value="1"/>
</dbReference>
<feature type="domain" description="Response regulatory" evidence="8">
    <location>
        <begin position="688"/>
        <end position="801"/>
    </location>
</feature>
<evidence type="ECO:0000256" key="2">
    <source>
        <dbReference type="ARBA" id="ARBA00012438"/>
    </source>
</evidence>
<dbReference type="InterPro" id="IPR011006">
    <property type="entry name" value="CheY-like_superfamily"/>
</dbReference>
<dbReference type="CDD" id="cd12914">
    <property type="entry name" value="PDC1_DGC_like"/>
    <property type="match status" value="1"/>
</dbReference>
<dbReference type="CDD" id="cd12915">
    <property type="entry name" value="PDC2_DGC_like"/>
    <property type="match status" value="1"/>
</dbReference>
<protein>
    <recommendedName>
        <fullName evidence="2">histidine kinase</fullName>
        <ecNumber evidence="2">2.7.13.3</ecNumber>
    </recommendedName>
</protein>
<dbReference type="SUPFAM" id="SSF55874">
    <property type="entry name" value="ATPase domain of HSP90 chaperone/DNA topoisomerase II/histidine kinase"/>
    <property type="match status" value="1"/>
</dbReference>
<dbReference type="InterPro" id="IPR036890">
    <property type="entry name" value="HATPase_C_sf"/>
</dbReference>
<dbReference type="Gene3D" id="1.10.287.130">
    <property type="match status" value="1"/>
</dbReference>
<dbReference type="CDD" id="cd00156">
    <property type="entry name" value="REC"/>
    <property type="match status" value="1"/>
</dbReference>
<sequence>MSLFEMRTPAKRPAGPSEPATADNRATVGADWPVPLSGHAEPNAPVRDFVTLRRALVVLLIATVVLPAGFLLYYGITSWHKALDDASGFATRSSRITEEQALKVFELNEVIRDRVLQAIYEAESHGGALGGYAMTTKLRSIAAPFDHLAAVSVYDASGRLVVTNDPYLGVPRSLAQTDAFRNAARWNQGDYVTEAIPLRGHRDRIFDVITPRHLSDGSFAGVVALSIRASYFEDFYRELVTGSHIGQLALMRNDGTLLARYPPPVPGDVEPPVPRGVLAAQLGGTERVHLADTQAIIGYRRVGSRDVYVTDYLRLDQVFSRWLARTAIVTGFSVVPSIALFLVAFVALRRLDSEEKAWRQWQAEASLRRAAEEDYRHALKMESLGRLTGSVAHDFNNLLMVLSANARLIRLKMGEGNMAKQWQAIDRAVHTGEALTRRLLSVSRKQPTRAERIDLRSRLAEWKGLIEASAGPQCDVRIAVPDSVWPVLADPTDLQLALINLLANARDALPAGGQIAISANNHQAAHEHAGAASIAEPDLVRIAVSDNGCGMSADVAARAFEPFFTTKELGKGTGLGLPQVYGFCQQAGGNAQIISHPGVGTTVALFLPAAPAAEAEAPAHVGLRTAERDGAAPHPSVSNGDIPVPAPNEPLSRRSPATAPANVDAVSDGRPSRAARARRALTGMTGLDLLLVEDDNEVAEATAAVLNLDGHRVTTAPDAHSALQIYHRHARYDAVISDVTMPGPMNGIDLAIALRDANPSLPVILVTGHTDKLSLAQREGLLVLPKPVNFDVLRSALPQAA</sequence>
<dbReference type="Gene3D" id="3.30.450.20">
    <property type="entry name" value="PAS domain"/>
    <property type="match status" value="2"/>
</dbReference>
<dbReference type="Gene3D" id="3.40.50.2300">
    <property type="match status" value="1"/>
</dbReference>
<dbReference type="InterPro" id="IPR005467">
    <property type="entry name" value="His_kinase_dom"/>
</dbReference>
<keyword evidence="6" id="KW-0812">Transmembrane</keyword>
<feature type="region of interest" description="Disordered" evidence="5">
    <location>
        <begin position="1"/>
        <end position="25"/>
    </location>
</feature>
<dbReference type="EC" id="2.7.13.3" evidence="2"/>
<feature type="region of interest" description="Disordered" evidence="5">
    <location>
        <begin position="629"/>
        <end position="673"/>
    </location>
</feature>
<dbReference type="SMART" id="SM00387">
    <property type="entry name" value="HATPase_c"/>
    <property type="match status" value="1"/>
</dbReference>
<evidence type="ECO:0000256" key="5">
    <source>
        <dbReference type="SAM" id="MobiDB-lite"/>
    </source>
</evidence>
<comment type="catalytic activity">
    <reaction evidence="1">
        <text>ATP + protein L-histidine = ADP + protein N-phospho-L-histidine.</text>
        <dbReference type="EC" id="2.7.13.3"/>
    </reaction>
</comment>
<dbReference type="PANTHER" id="PTHR43065">
    <property type="entry name" value="SENSOR HISTIDINE KINASE"/>
    <property type="match status" value="1"/>
</dbReference>
<dbReference type="PROSITE" id="PS50109">
    <property type="entry name" value="HIS_KIN"/>
    <property type="match status" value="1"/>
</dbReference>
<dbReference type="InterPro" id="IPR003594">
    <property type="entry name" value="HATPase_dom"/>
</dbReference>
<keyword evidence="6" id="KW-0472">Membrane</keyword>
<dbReference type="Proteomes" id="UP001493153">
    <property type="component" value="Chromosome"/>
</dbReference>
<dbReference type="SMART" id="SM00388">
    <property type="entry name" value="HisKA"/>
    <property type="match status" value="1"/>
</dbReference>
<feature type="modified residue" description="4-aspartylphosphate" evidence="4">
    <location>
        <position position="738"/>
    </location>
</feature>
<dbReference type="RefSeq" id="WP_237070301.1">
    <property type="nucleotide sequence ID" value="NZ_CP062176.1"/>
</dbReference>
<accession>A0ABZ2PWF0</accession>
<dbReference type="PRINTS" id="PR00344">
    <property type="entry name" value="BCTRLSENSOR"/>
</dbReference>
<gene>
    <name evidence="9" type="ORF">IHE29_09170</name>
</gene>
<dbReference type="PANTHER" id="PTHR43065:SF49">
    <property type="entry name" value="HISTIDINE KINASE"/>
    <property type="match status" value="1"/>
</dbReference>
<evidence type="ECO:0000259" key="8">
    <source>
        <dbReference type="PROSITE" id="PS50110"/>
    </source>
</evidence>
<dbReference type="Gene3D" id="3.30.565.10">
    <property type="entry name" value="Histidine kinase-like ATPase, C-terminal domain"/>
    <property type="match status" value="1"/>
</dbReference>
<evidence type="ECO:0000256" key="1">
    <source>
        <dbReference type="ARBA" id="ARBA00000085"/>
    </source>
</evidence>
<dbReference type="InterPro" id="IPR036097">
    <property type="entry name" value="HisK_dim/P_sf"/>
</dbReference>
<dbReference type="EMBL" id="CP062176">
    <property type="protein sequence ID" value="WXK39431.1"/>
    <property type="molecule type" value="Genomic_DNA"/>
</dbReference>
<dbReference type="InterPro" id="IPR003661">
    <property type="entry name" value="HisK_dim/P_dom"/>
</dbReference>
<evidence type="ECO:0000313" key="10">
    <source>
        <dbReference type="Proteomes" id="UP001493153"/>
    </source>
</evidence>
<evidence type="ECO:0000313" key="9">
    <source>
        <dbReference type="EMBL" id="WXK39431.1"/>
    </source>
</evidence>
<keyword evidence="10" id="KW-1185">Reference proteome</keyword>
<evidence type="ECO:0000256" key="3">
    <source>
        <dbReference type="ARBA" id="ARBA00022553"/>
    </source>
</evidence>
<dbReference type="SMART" id="SM00448">
    <property type="entry name" value="REC"/>
    <property type="match status" value="1"/>
</dbReference>
<dbReference type="InterPro" id="IPR001789">
    <property type="entry name" value="Sig_transdc_resp-reg_receiver"/>
</dbReference>
<dbReference type="SUPFAM" id="SSF47384">
    <property type="entry name" value="Homodimeric domain of signal transducing histidine kinase"/>
    <property type="match status" value="1"/>
</dbReference>
<proteinExistence type="predicted"/>
<dbReference type="Pfam" id="PF02518">
    <property type="entry name" value="HATPase_c"/>
    <property type="match status" value="1"/>
</dbReference>
<name>A0ABZ2PWF0_9BURK</name>
<organism evidence="9 10">
    <name type="scientific">Mycetohabitans rhizoxinica</name>
    <dbReference type="NCBI Taxonomy" id="412963"/>
    <lineage>
        <taxon>Bacteria</taxon>
        <taxon>Pseudomonadati</taxon>
        <taxon>Pseudomonadota</taxon>
        <taxon>Betaproteobacteria</taxon>
        <taxon>Burkholderiales</taxon>
        <taxon>Burkholderiaceae</taxon>
        <taxon>Mycetohabitans</taxon>
    </lineage>
</organism>
<feature type="transmembrane region" description="Helical" evidence="6">
    <location>
        <begin position="55"/>
        <end position="76"/>
    </location>
</feature>
<feature type="domain" description="Histidine kinase" evidence="7">
    <location>
        <begin position="390"/>
        <end position="611"/>
    </location>
</feature>
<evidence type="ECO:0000256" key="6">
    <source>
        <dbReference type="SAM" id="Phobius"/>
    </source>
</evidence>
<dbReference type="Pfam" id="PF00072">
    <property type="entry name" value="Response_reg"/>
    <property type="match status" value="1"/>
</dbReference>
<keyword evidence="6" id="KW-1133">Transmembrane helix</keyword>
<dbReference type="InterPro" id="IPR004358">
    <property type="entry name" value="Sig_transdc_His_kin-like_C"/>
</dbReference>
<evidence type="ECO:0000259" key="7">
    <source>
        <dbReference type="PROSITE" id="PS50109"/>
    </source>
</evidence>
<keyword evidence="3 4" id="KW-0597">Phosphoprotein</keyword>